<dbReference type="InterPro" id="IPR031167">
    <property type="entry name" value="G_OBG"/>
</dbReference>
<dbReference type="InterPro" id="IPR036346">
    <property type="entry name" value="GTP-bd_prot_GTP1/OBG_C_sf"/>
</dbReference>
<dbReference type="InterPro" id="IPR036726">
    <property type="entry name" value="GTP1_OBG_dom_sf"/>
</dbReference>
<evidence type="ECO:0000259" key="12">
    <source>
        <dbReference type="PROSITE" id="PS51883"/>
    </source>
</evidence>
<feature type="binding site" evidence="9">
    <location>
        <begin position="284"/>
        <end position="287"/>
    </location>
    <ligand>
        <name>GTP</name>
        <dbReference type="ChEBI" id="CHEBI:37565"/>
    </ligand>
</feature>
<evidence type="ECO:0000259" key="11">
    <source>
        <dbReference type="PROSITE" id="PS51881"/>
    </source>
</evidence>
<evidence type="ECO:0000256" key="4">
    <source>
        <dbReference type="ARBA" id="ARBA00022723"/>
    </source>
</evidence>
<dbReference type="InterPro" id="IPR045086">
    <property type="entry name" value="OBG_GTPase"/>
</dbReference>
<dbReference type="HAMAP" id="MF_01454">
    <property type="entry name" value="GTPase_Obg"/>
    <property type="match status" value="1"/>
</dbReference>
<evidence type="ECO:0000256" key="9">
    <source>
        <dbReference type="HAMAP-Rule" id="MF_01454"/>
    </source>
</evidence>
<dbReference type="GO" id="GO:0042254">
    <property type="term" value="P:ribosome biogenesis"/>
    <property type="evidence" value="ECO:0007669"/>
    <property type="project" value="UniProtKB-UniRule"/>
</dbReference>
<protein>
    <recommendedName>
        <fullName evidence="9">GTPase Obg</fullName>
        <ecNumber evidence="9">3.6.5.-</ecNumber>
    </recommendedName>
    <alternativeName>
        <fullName evidence="9">GTP-binding protein Obg</fullName>
    </alternativeName>
</protein>
<feature type="binding site" evidence="9">
    <location>
        <position position="194"/>
    </location>
    <ligand>
        <name>Mg(2+)</name>
        <dbReference type="ChEBI" id="CHEBI:18420"/>
    </ligand>
</feature>
<dbReference type="NCBIfam" id="TIGR02729">
    <property type="entry name" value="Obg_CgtA"/>
    <property type="match status" value="1"/>
</dbReference>
<dbReference type="PROSITE" id="PS51883">
    <property type="entry name" value="OBG"/>
    <property type="match status" value="1"/>
</dbReference>
<dbReference type="Gene3D" id="2.70.210.12">
    <property type="entry name" value="GTP1/OBG domain"/>
    <property type="match status" value="1"/>
</dbReference>
<comment type="function">
    <text evidence="9">An essential GTPase which binds GTP, GDP and possibly (p)ppGpp with moderate affinity, with high nucleotide exchange rates and a fairly low GTP hydrolysis rate. Plays a role in control of the cell cycle, stress response, ribosome biogenesis and in those bacteria that undergo differentiation, in morphogenesis control.</text>
</comment>
<reference evidence="13" key="2">
    <citation type="submission" date="2021-04" db="EMBL/GenBank/DDBJ databases">
        <authorList>
            <person name="Gilroy R."/>
        </authorList>
    </citation>
    <scope>NUCLEOTIDE SEQUENCE</scope>
    <source>
        <strain evidence="13">CHK192-8294</strain>
    </source>
</reference>
<feature type="binding site" evidence="9">
    <location>
        <begin position="314"/>
        <end position="316"/>
    </location>
    <ligand>
        <name>GTP</name>
        <dbReference type="ChEBI" id="CHEBI:37565"/>
    </ligand>
</feature>
<organism evidence="13 14">
    <name type="scientific">Candidatus Flavonifractor intestinigallinarum</name>
    <dbReference type="NCBI Taxonomy" id="2838586"/>
    <lineage>
        <taxon>Bacteria</taxon>
        <taxon>Bacillati</taxon>
        <taxon>Bacillota</taxon>
        <taxon>Clostridia</taxon>
        <taxon>Eubacteriales</taxon>
        <taxon>Oscillospiraceae</taxon>
        <taxon>Flavonifractor</taxon>
    </lineage>
</organism>
<dbReference type="PROSITE" id="PS51710">
    <property type="entry name" value="G_OBG"/>
    <property type="match status" value="1"/>
</dbReference>
<dbReference type="EC" id="3.6.5.-" evidence="9"/>
<feature type="domain" description="OCT" evidence="11">
    <location>
        <begin position="350"/>
        <end position="428"/>
    </location>
</feature>
<gene>
    <name evidence="13" type="primary">obgE</name>
    <name evidence="9" type="synonym">obg</name>
    <name evidence="13" type="ORF">H9712_09130</name>
</gene>
<dbReference type="EMBL" id="DWXO01000086">
    <property type="protein sequence ID" value="HJB81138.1"/>
    <property type="molecule type" value="Genomic_DNA"/>
</dbReference>
<evidence type="ECO:0000259" key="10">
    <source>
        <dbReference type="PROSITE" id="PS51710"/>
    </source>
</evidence>
<accession>A0A9D2SB19</accession>
<dbReference type="AlphaFoldDB" id="A0A9D2SB19"/>
<dbReference type="NCBIfam" id="NF008954">
    <property type="entry name" value="PRK12296.1"/>
    <property type="match status" value="1"/>
</dbReference>
<evidence type="ECO:0000256" key="6">
    <source>
        <dbReference type="ARBA" id="ARBA00022801"/>
    </source>
</evidence>
<dbReference type="GO" id="GO:0005737">
    <property type="term" value="C:cytoplasm"/>
    <property type="evidence" value="ECO:0007669"/>
    <property type="project" value="UniProtKB-SubCell"/>
</dbReference>
<dbReference type="SUPFAM" id="SSF102741">
    <property type="entry name" value="Obg GTP-binding protein C-terminal domain"/>
    <property type="match status" value="1"/>
</dbReference>
<dbReference type="PRINTS" id="PR00326">
    <property type="entry name" value="GTP1OBG"/>
</dbReference>
<evidence type="ECO:0000313" key="13">
    <source>
        <dbReference type="EMBL" id="HJB81138.1"/>
    </source>
</evidence>
<dbReference type="InterPro" id="IPR027417">
    <property type="entry name" value="P-loop_NTPase"/>
</dbReference>
<dbReference type="Pfam" id="PF01018">
    <property type="entry name" value="GTP1_OBG"/>
    <property type="match status" value="1"/>
</dbReference>
<comment type="subcellular location">
    <subcellularLocation>
        <location evidence="9">Cytoplasm</location>
    </subcellularLocation>
</comment>
<dbReference type="GO" id="GO:0005525">
    <property type="term" value="F:GTP binding"/>
    <property type="evidence" value="ECO:0007669"/>
    <property type="project" value="UniProtKB-UniRule"/>
</dbReference>
<feature type="binding site" evidence="9">
    <location>
        <position position="174"/>
    </location>
    <ligand>
        <name>Mg(2+)</name>
        <dbReference type="ChEBI" id="CHEBI:18420"/>
    </ligand>
</feature>
<dbReference type="NCBIfam" id="NF008955">
    <property type="entry name" value="PRK12297.1"/>
    <property type="match status" value="1"/>
</dbReference>
<dbReference type="PROSITE" id="PS51881">
    <property type="entry name" value="OCT"/>
    <property type="match status" value="1"/>
</dbReference>
<evidence type="ECO:0000313" key="14">
    <source>
        <dbReference type="Proteomes" id="UP000823921"/>
    </source>
</evidence>
<evidence type="ECO:0000256" key="2">
    <source>
        <dbReference type="ARBA" id="ARBA00007699"/>
    </source>
</evidence>
<name>A0A9D2SB19_9FIRM</name>
<dbReference type="GO" id="GO:0003924">
    <property type="term" value="F:GTPase activity"/>
    <property type="evidence" value="ECO:0007669"/>
    <property type="project" value="UniProtKB-UniRule"/>
</dbReference>
<comment type="similarity">
    <text evidence="2 9">Belongs to the TRAFAC class OBG-HflX-like GTPase superfamily. OBG GTPase family.</text>
</comment>
<dbReference type="Gene3D" id="3.30.300.350">
    <property type="entry name" value="GTP-binding protein OBG, C-terminal domain"/>
    <property type="match status" value="1"/>
</dbReference>
<dbReference type="NCBIfam" id="TIGR03595">
    <property type="entry name" value="Obg_CgtA_exten"/>
    <property type="match status" value="1"/>
</dbReference>
<dbReference type="Gene3D" id="3.40.50.300">
    <property type="entry name" value="P-loop containing nucleotide triphosphate hydrolases"/>
    <property type="match status" value="1"/>
</dbReference>
<dbReference type="InterPro" id="IPR006073">
    <property type="entry name" value="GTP-bd"/>
</dbReference>
<proteinExistence type="inferred from homology"/>
<keyword evidence="6 9" id="KW-0378">Hydrolase</keyword>
<evidence type="ECO:0000256" key="1">
    <source>
        <dbReference type="ARBA" id="ARBA00001946"/>
    </source>
</evidence>
<dbReference type="NCBIfam" id="NF008956">
    <property type="entry name" value="PRK12299.1"/>
    <property type="match status" value="1"/>
</dbReference>
<dbReference type="SUPFAM" id="SSF52540">
    <property type="entry name" value="P-loop containing nucleoside triphosphate hydrolases"/>
    <property type="match status" value="1"/>
</dbReference>
<dbReference type="InterPro" id="IPR015349">
    <property type="entry name" value="OCT_dom"/>
</dbReference>
<dbReference type="FunFam" id="2.70.210.12:FF:000001">
    <property type="entry name" value="GTPase Obg"/>
    <property type="match status" value="1"/>
</dbReference>
<dbReference type="GO" id="GO:0000287">
    <property type="term" value="F:magnesium ion binding"/>
    <property type="evidence" value="ECO:0007669"/>
    <property type="project" value="InterPro"/>
</dbReference>
<keyword evidence="7 9" id="KW-0460">Magnesium</keyword>
<feature type="binding site" evidence="9">
    <location>
        <begin position="167"/>
        <end position="174"/>
    </location>
    <ligand>
        <name>GTP</name>
        <dbReference type="ChEBI" id="CHEBI:37565"/>
    </ligand>
</feature>
<keyword evidence="5 9" id="KW-0547">Nucleotide-binding</keyword>
<dbReference type="SUPFAM" id="SSF82051">
    <property type="entry name" value="Obg GTP-binding protein N-terminal domain"/>
    <property type="match status" value="1"/>
</dbReference>
<sequence length="428" mass="46449">MATSFIDKARISVRAGSGGNGAVSFHREKYVAAGGPDGGDGGRGGSIILQVDDNMSTLMDFRYKRKYVAGNGADGQGARKTGKDGQDLIIKVPRGTLVRDAETNEIMQDMSGSEPYVLCRGGRGGWGNSHFATPTRQVPRFAKAGLPGEAHDVVLELKLLADVGLVGFPNVGKSTLLSVVSKAQPKIANYHFTTLFPNLGVVWVEDGVSFVMADIPGIIEGASEGAGLGHDFLRHVDRCRLLIHVVDVSGSEGRDPVEDFDAINAELSQYSPDLATRPQIVAANKADILPPDSDNLERLRAHVEAKGYTLVKISAAAHQGTAELVKKAAEMLSVLPPVTVYEPEYVPKAPVIDASAPLDIHREDDGTWIVESTWLRQVMGNVNFADYESRMWFDKVLRDNGFFQKLEEAGIQDGDTVSLYDFEFEYQR</sequence>
<keyword evidence="8 9" id="KW-0342">GTP-binding</keyword>
<dbReference type="InterPro" id="IPR006169">
    <property type="entry name" value="GTP1_OBG_dom"/>
</dbReference>
<feature type="binding site" evidence="9">
    <location>
        <begin position="214"/>
        <end position="217"/>
    </location>
    <ligand>
        <name>GTP</name>
        <dbReference type="ChEBI" id="CHEBI:37565"/>
    </ligand>
</feature>
<keyword evidence="4 9" id="KW-0479">Metal-binding</keyword>
<dbReference type="Pfam" id="PF09269">
    <property type="entry name" value="DUF1967"/>
    <property type="match status" value="1"/>
</dbReference>
<dbReference type="PROSITE" id="PS00905">
    <property type="entry name" value="GTP1_OBG"/>
    <property type="match status" value="1"/>
</dbReference>
<evidence type="ECO:0000256" key="8">
    <source>
        <dbReference type="ARBA" id="ARBA00023134"/>
    </source>
</evidence>
<dbReference type="Pfam" id="PF01926">
    <property type="entry name" value="MMR_HSR1"/>
    <property type="match status" value="1"/>
</dbReference>
<dbReference type="CDD" id="cd01898">
    <property type="entry name" value="Obg"/>
    <property type="match status" value="1"/>
</dbReference>
<feature type="domain" description="OBG-type G" evidence="10">
    <location>
        <begin position="161"/>
        <end position="333"/>
    </location>
</feature>
<comment type="caution">
    <text evidence="13">The sequence shown here is derived from an EMBL/GenBank/DDBJ whole genome shotgun (WGS) entry which is preliminary data.</text>
</comment>
<comment type="cofactor">
    <cofactor evidence="1 9">
        <name>Mg(2+)</name>
        <dbReference type="ChEBI" id="CHEBI:18420"/>
    </cofactor>
</comment>
<evidence type="ECO:0000256" key="3">
    <source>
        <dbReference type="ARBA" id="ARBA00022490"/>
    </source>
</evidence>
<keyword evidence="3 9" id="KW-0963">Cytoplasm</keyword>
<dbReference type="PANTHER" id="PTHR11702:SF31">
    <property type="entry name" value="MITOCHONDRIAL RIBOSOME-ASSOCIATED GTPASE 2"/>
    <property type="match status" value="1"/>
</dbReference>
<dbReference type="Proteomes" id="UP000823921">
    <property type="component" value="Unassembled WGS sequence"/>
</dbReference>
<evidence type="ECO:0000256" key="7">
    <source>
        <dbReference type="ARBA" id="ARBA00022842"/>
    </source>
</evidence>
<reference evidence="13" key="1">
    <citation type="journal article" date="2021" name="PeerJ">
        <title>Extensive microbial diversity within the chicken gut microbiome revealed by metagenomics and culture.</title>
        <authorList>
            <person name="Gilroy R."/>
            <person name="Ravi A."/>
            <person name="Getino M."/>
            <person name="Pursley I."/>
            <person name="Horton D.L."/>
            <person name="Alikhan N.F."/>
            <person name="Baker D."/>
            <person name="Gharbi K."/>
            <person name="Hall N."/>
            <person name="Watson M."/>
            <person name="Adriaenssens E.M."/>
            <person name="Foster-Nyarko E."/>
            <person name="Jarju S."/>
            <person name="Secka A."/>
            <person name="Antonio M."/>
            <person name="Oren A."/>
            <person name="Chaudhuri R.R."/>
            <person name="La Ragione R."/>
            <person name="Hildebrand F."/>
            <person name="Pallen M.J."/>
        </authorList>
    </citation>
    <scope>NUCLEOTIDE SEQUENCE</scope>
    <source>
        <strain evidence="13">CHK192-8294</strain>
    </source>
</reference>
<evidence type="ECO:0000256" key="5">
    <source>
        <dbReference type="ARBA" id="ARBA00022741"/>
    </source>
</evidence>
<feature type="binding site" evidence="9">
    <location>
        <begin position="192"/>
        <end position="196"/>
    </location>
    <ligand>
        <name>GTP</name>
        <dbReference type="ChEBI" id="CHEBI:37565"/>
    </ligand>
</feature>
<dbReference type="PANTHER" id="PTHR11702">
    <property type="entry name" value="DEVELOPMENTALLY REGULATED GTP-BINDING PROTEIN-RELATED"/>
    <property type="match status" value="1"/>
</dbReference>
<comment type="subunit">
    <text evidence="9">Monomer.</text>
</comment>
<dbReference type="InterPro" id="IPR006074">
    <property type="entry name" value="GTP1-OBG_CS"/>
</dbReference>
<feature type="domain" description="Obg" evidence="12">
    <location>
        <begin position="3"/>
        <end position="160"/>
    </location>
</feature>
<dbReference type="InterPro" id="IPR014100">
    <property type="entry name" value="GTP-bd_Obg/CgtA"/>
</dbReference>